<sequence length="225" mass="22474">MNSRWTRVRSGRCATVAGLSGVAAVAVGALMPATAGADTFVPLPDGSKAGPGVTLTRTGERAIVSPSMAANGAGRVVWVSGNAAAEVTVTPEGEVGPNNGPANIPGSNNSSTHGASQLNTGYLVGCQVSIADDAIGAGVSGGISTGGVSAGGSIGVNLGPGEVKFVQIDYKDILKPGRYSVEYQDAEIEIQGCAGYAQARAYTVVEIIGDHYSKTTLYGAPFSIG</sequence>
<dbReference type="EMBL" id="VFPG01000002">
    <property type="protein sequence ID" value="TQM26419.1"/>
    <property type="molecule type" value="Genomic_DNA"/>
</dbReference>
<gene>
    <name evidence="2" type="ORF">FB390_6612</name>
</gene>
<evidence type="ECO:0000313" key="2">
    <source>
        <dbReference type="EMBL" id="TQM26419.1"/>
    </source>
</evidence>
<keyword evidence="3" id="KW-1185">Reference proteome</keyword>
<evidence type="ECO:0000256" key="1">
    <source>
        <dbReference type="SAM" id="SignalP"/>
    </source>
</evidence>
<organism evidence="2 3">
    <name type="scientific">Nocardia bhagyanarayanae</name>
    <dbReference type="NCBI Taxonomy" id="1215925"/>
    <lineage>
        <taxon>Bacteria</taxon>
        <taxon>Bacillati</taxon>
        <taxon>Actinomycetota</taxon>
        <taxon>Actinomycetes</taxon>
        <taxon>Mycobacteriales</taxon>
        <taxon>Nocardiaceae</taxon>
        <taxon>Nocardia</taxon>
    </lineage>
</organism>
<dbReference type="AlphaFoldDB" id="A0A543EY35"/>
<accession>A0A543EY35</accession>
<protein>
    <submittedName>
        <fullName evidence="2">MspA protein</fullName>
    </submittedName>
</protein>
<keyword evidence="1" id="KW-0732">Signal</keyword>
<comment type="caution">
    <text evidence="2">The sequence shown here is derived from an EMBL/GenBank/DDBJ whole genome shotgun (WGS) entry which is preliminary data.</text>
</comment>
<name>A0A543EY35_9NOCA</name>
<dbReference type="Pfam" id="PF09203">
    <property type="entry name" value="MspA"/>
    <property type="match status" value="1"/>
</dbReference>
<dbReference type="RefSeq" id="WP_141812961.1">
    <property type="nucleotide sequence ID" value="NZ_VFPG01000002.1"/>
</dbReference>
<evidence type="ECO:0000313" key="3">
    <source>
        <dbReference type="Proteomes" id="UP000316331"/>
    </source>
</evidence>
<feature type="chain" id="PRO_5022038179" evidence="1">
    <location>
        <begin position="38"/>
        <end position="225"/>
    </location>
</feature>
<dbReference type="OrthoDB" id="4540215at2"/>
<dbReference type="InterPro" id="IPR015286">
    <property type="entry name" value="Porin_fam_mycobact-type"/>
</dbReference>
<feature type="signal peptide" evidence="1">
    <location>
        <begin position="1"/>
        <end position="37"/>
    </location>
</feature>
<proteinExistence type="predicted"/>
<reference evidence="2 3" key="1">
    <citation type="submission" date="2019-06" db="EMBL/GenBank/DDBJ databases">
        <title>Sequencing the genomes of 1000 actinobacteria strains.</title>
        <authorList>
            <person name="Klenk H.-P."/>
        </authorList>
    </citation>
    <scope>NUCLEOTIDE SEQUENCE [LARGE SCALE GENOMIC DNA]</scope>
    <source>
        <strain evidence="2 3">DSM 103495</strain>
    </source>
</reference>
<dbReference type="Proteomes" id="UP000316331">
    <property type="component" value="Unassembled WGS sequence"/>
</dbReference>